<evidence type="ECO:0000313" key="2">
    <source>
        <dbReference type="EMBL" id="MBW31376.1"/>
    </source>
</evidence>
<dbReference type="EMBL" id="GGFM01010625">
    <property type="protein sequence ID" value="MBW31376.1"/>
    <property type="molecule type" value="Transcribed_RNA"/>
</dbReference>
<accession>A0A2M3ZS37</accession>
<name>A0A2M3ZS37_9DIPT</name>
<organism evidence="2">
    <name type="scientific">Anopheles braziliensis</name>
    <dbReference type="NCBI Taxonomy" id="58242"/>
    <lineage>
        <taxon>Eukaryota</taxon>
        <taxon>Metazoa</taxon>
        <taxon>Ecdysozoa</taxon>
        <taxon>Arthropoda</taxon>
        <taxon>Hexapoda</taxon>
        <taxon>Insecta</taxon>
        <taxon>Pterygota</taxon>
        <taxon>Neoptera</taxon>
        <taxon>Endopterygota</taxon>
        <taxon>Diptera</taxon>
        <taxon>Nematocera</taxon>
        <taxon>Culicoidea</taxon>
        <taxon>Culicidae</taxon>
        <taxon>Anophelinae</taxon>
        <taxon>Anopheles</taxon>
    </lineage>
</organism>
<protein>
    <submittedName>
        <fullName evidence="2">Putative secreted peptide</fullName>
    </submittedName>
</protein>
<keyword evidence="1" id="KW-0812">Transmembrane</keyword>
<evidence type="ECO:0000256" key="1">
    <source>
        <dbReference type="SAM" id="Phobius"/>
    </source>
</evidence>
<keyword evidence="1" id="KW-1133">Transmembrane helix</keyword>
<dbReference type="AlphaFoldDB" id="A0A2M3ZS37"/>
<sequence>MQGTYHRSLLSITLLVGVVLFLEAMIKQFVYLIRSKVTAVTFITQNECNTLPALLGAWIIATYSLDRMK</sequence>
<proteinExistence type="predicted"/>
<reference evidence="2" key="1">
    <citation type="submission" date="2018-01" db="EMBL/GenBank/DDBJ databases">
        <title>An insight into the sialome of Amazonian anophelines.</title>
        <authorList>
            <person name="Ribeiro J.M."/>
            <person name="Scarpassa V."/>
            <person name="Calvo E."/>
        </authorList>
    </citation>
    <scope>NUCLEOTIDE SEQUENCE</scope>
    <source>
        <tissue evidence="2">Salivary glands</tissue>
    </source>
</reference>
<keyword evidence="1" id="KW-0472">Membrane</keyword>
<feature type="transmembrane region" description="Helical" evidence="1">
    <location>
        <begin position="6"/>
        <end position="26"/>
    </location>
</feature>